<accession>A0A7J9FTM2</accession>
<organism evidence="1 2">
    <name type="scientific">Gossypium trilobum</name>
    <dbReference type="NCBI Taxonomy" id="34281"/>
    <lineage>
        <taxon>Eukaryota</taxon>
        <taxon>Viridiplantae</taxon>
        <taxon>Streptophyta</taxon>
        <taxon>Embryophyta</taxon>
        <taxon>Tracheophyta</taxon>
        <taxon>Spermatophyta</taxon>
        <taxon>Magnoliopsida</taxon>
        <taxon>eudicotyledons</taxon>
        <taxon>Gunneridae</taxon>
        <taxon>Pentapetalae</taxon>
        <taxon>rosids</taxon>
        <taxon>malvids</taxon>
        <taxon>Malvales</taxon>
        <taxon>Malvaceae</taxon>
        <taxon>Malvoideae</taxon>
        <taxon>Gossypium</taxon>
    </lineage>
</organism>
<keyword evidence="2" id="KW-1185">Reference proteome</keyword>
<sequence length="66" mass="7772">MIRSPRLSTVKEDKKSLATTIDRCHNDSSYYQTQVGIDLITKVKYLLQQKDHQFWTDGRRIKISDT</sequence>
<gene>
    <name evidence="1" type="ORF">Gotri_026338</name>
</gene>
<dbReference type="EMBL" id="JABEZW010228180">
    <property type="protein sequence ID" value="MBA0788633.1"/>
    <property type="molecule type" value="Genomic_DNA"/>
</dbReference>
<comment type="caution">
    <text evidence="1">The sequence shown here is derived from an EMBL/GenBank/DDBJ whole genome shotgun (WGS) entry which is preliminary data.</text>
</comment>
<evidence type="ECO:0000313" key="2">
    <source>
        <dbReference type="Proteomes" id="UP000593568"/>
    </source>
</evidence>
<proteinExistence type="predicted"/>
<protein>
    <submittedName>
        <fullName evidence="1">Uncharacterized protein</fullName>
    </submittedName>
</protein>
<dbReference type="Proteomes" id="UP000593568">
    <property type="component" value="Unassembled WGS sequence"/>
</dbReference>
<reference evidence="1 2" key="1">
    <citation type="journal article" date="2019" name="Genome Biol. Evol.">
        <title>Insights into the evolution of the New World diploid cottons (Gossypium, subgenus Houzingenia) based on genome sequencing.</title>
        <authorList>
            <person name="Grover C.E."/>
            <person name="Arick M.A. 2nd"/>
            <person name="Thrash A."/>
            <person name="Conover J.L."/>
            <person name="Sanders W.S."/>
            <person name="Peterson D.G."/>
            <person name="Frelichowski J.E."/>
            <person name="Scheffler J.A."/>
            <person name="Scheffler B.E."/>
            <person name="Wendel J.F."/>
        </authorList>
    </citation>
    <scope>NUCLEOTIDE SEQUENCE [LARGE SCALE GENOMIC DNA]</scope>
    <source>
        <strain evidence="1">8</strain>
        <tissue evidence="1">Leaf</tissue>
    </source>
</reference>
<dbReference type="AlphaFoldDB" id="A0A7J9FTM2"/>
<evidence type="ECO:0000313" key="1">
    <source>
        <dbReference type="EMBL" id="MBA0788633.1"/>
    </source>
</evidence>
<name>A0A7J9FTM2_9ROSI</name>